<proteinExistence type="predicted"/>
<dbReference type="SUPFAM" id="SSF50978">
    <property type="entry name" value="WD40 repeat-like"/>
    <property type="match status" value="1"/>
</dbReference>
<dbReference type="OMA" id="INIIESC"/>
<name>M1KM12_ENCCN</name>
<protein>
    <submittedName>
        <fullName evidence="1">Uncharacterized protein</fullName>
    </submittedName>
</protein>
<dbReference type="VEuPathDB" id="MicrosporidiaDB:AEWD_070090"/>
<dbReference type="VEuPathDB" id="MicrosporidiaDB:M970_070080"/>
<dbReference type="InterPro" id="IPR015943">
    <property type="entry name" value="WD40/YVTN_repeat-like_dom_sf"/>
</dbReference>
<dbReference type="EMBL" id="KC513617">
    <property type="protein sequence ID" value="AGE96371.1"/>
    <property type="molecule type" value="Genomic_DNA"/>
</dbReference>
<dbReference type="VEuPathDB" id="MicrosporidiaDB:AEWQ_070090"/>
<dbReference type="VEuPathDB" id="MicrosporidiaDB:ECU07_0150"/>
<reference evidence="1" key="1">
    <citation type="journal article" date="2013" name="Eukaryot. Cell">
        <title>Extremely Reduced Levels of Heterozygosity in the Vertebrate Pathogen Encephalitozoon cuniculi.</title>
        <authorList>
            <person name="Selman M."/>
            <person name="Sak B."/>
            <person name="Kvac M."/>
            <person name="Farinelli L."/>
            <person name="Weiss L.M."/>
            <person name="Corradi N."/>
        </authorList>
    </citation>
    <scope>NUCLEOTIDE SEQUENCE</scope>
</reference>
<dbReference type="AlphaFoldDB" id="M1KM12"/>
<dbReference type="Gene3D" id="2.130.10.10">
    <property type="entry name" value="YVTN repeat-like/Quinoprotein amine dehydrogenase"/>
    <property type="match status" value="1"/>
</dbReference>
<sequence>MILTRVAERKLNASPTSLHLAEDKIYIGLKKRYIIETEYNALKLRRIPVKENIRTMVGCENSVFLFSEQGNLFVFPCDDGNARNNAVISKKIVNTGLYDQPSRRIVIGTSRGKALVLSQALEIHKTFYESPSGIIGLSISDLGKLACVYEIDSSVRVFDLKSSDVKEIKIPNGFPQAAAFISSTHLVIGSSIGEIYLVDTATMSILFSSAVPQPVSTLLWKNGLMLIGGEDMLCLSSVTEDGINIIESCKFNGFVNAVCFNDSHIVVGIGKEPRLGRWKVRKDGEHKLVVLKTE</sequence>
<evidence type="ECO:0000313" key="1">
    <source>
        <dbReference type="EMBL" id="AGE96371.1"/>
    </source>
</evidence>
<dbReference type="VEuPathDB" id="MicrosporidiaDB:AEWR_070080"/>
<organism evidence="1">
    <name type="scientific">Encephalitozoon cuniculi</name>
    <name type="common">Microsporidian parasite</name>
    <dbReference type="NCBI Taxonomy" id="6035"/>
    <lineage>
        <taxon>Eukaryota</taxon>
        <taxon>Fungi</taxon>
        <taxon>Fungi incertae sedis</taxon>
        <taxon>Microsporidia</taxon>
        <taxon>Unikaryonidae</taxon>
        <taxon>Encephalitozoon</taxon>
    </lineage>
</organism>
<gene>
    <name evidence="1" type="ORF">ECU07_0150</name>
</gene>
<accession>M1KM12</accession>
<dbReference type="InterPro" id="IPR036322">
    <property type="entry name" value="WD40_repeat_dom_sf"/>
</dbReference>